<keyword evidence="3" id="KW-0804">Transcription</keyword>
<accession>A0A1V9FTT3</accession>
<comment type="caution">
    <text evidence="5">The sequence shown here is derived from an EMBL/GenBank/DDBJ whole genome shotgun (WGS) entry which is preliminary data.</text>
</comment>
<dbReference type="PANTHER" id="PTHR43280">
    <property type="entry name" value="ARAC-FAMILY TRANSCRIPTIONAL REGULATOR"/>
    <property type="match status" value="1"/>
</dbReference>
<dbReference type="InterPro" id="IPR018060">
    <property type="entry name" value="HTH_AraC"/>
</dbReference>
<evidence type="ECO:0000313" key="6">
    <source>
        <dbReference type="Proteomes" id="UP000192796"/>
    </source>
</evidence>
<protein>
    <recommendedName>
        <fullName evidence="4">HTH araC/xylS-type domain-containing protein</fullName>
    </recommendedName>
</protein>
<dbReference type="GO" id="GO:0043565">
    <property type="term" value="F:sequence-specific DNA binding"/>
    <property type="evidence" value="ECO:0007669"/>
    <property type="project" value="InterPro"/>
</dbReference>
<dbReference type="STRING" id="1703345.A3860_31510"/>
<dbReference type="InterPro" id="IPR009057">
    <property type="entry name" value="Homeodomain-like_sf"/>
</dbReference>
<evidence type="ECO:0000259" key="4">
    <source>
        <dbReference type="PROSITE" id="PS01124"/>
    </source>
</evidence>
<dbReference type="Proteomes" id="UP000192796">
    <property type="component" value="Unassembled WGS sequence"/>
</dbReference>
<evidence type="ECO:0000313" key="5">
    <source>
        <dbReference type="EMBL" id="OQP61789.1"/>
    </source>
</evidence>
<keyword evidence="1" id="KW-0805">Transcription regulation</keyword>
<organism evidence="5 6">
    <name type="scientific">Niastella vici</name>
    <dbReference type="NCBI Taxonomy" id="1703345"/>
    <lineage>
        <taxon>Bacteria</taxon>
        <taxon>Pseudomonadati</taxon>
        <taxon>Bacteroidota</taxon>
        <taxon>Chitinophagia</taxon>
        <taxon>Chitinophagales</taxon>
        <taxon>Chitinophagaceae</taxon>
        <taxon>Niastella</taxon>
    </lineage>
</organism>
<name>A0A1V9FTT3_9BACT</name>
<gene>
    <name evidence="5" type="ORF">A3860_31510</name>
</gene>
<reference evidence="5 6" key="1">
    <citation type="submission" date="2016-03" db="EMBL/GenBank/DDBJ databases">
        <title>Niastella vici sp. nov., isolated from farmland soil.</title>
        <authorList>
            <person name="Chen L."/>
            <person name="Wang D."/>
            <person name="Yang S."/>
            <person name="Wang G."/>
        </authorList>
    </citation>
    <scope>NUCLEOTIDE SEQUENCE [LARGE SCALE GENOMIC DNA]</scope>
    <source>
        <strain evidence="5 6">DJ57</strain>
    </source>
</reference>
<dbReference type="Pfam" id="PF12833">
    <property type="entry name" value="HTH_18"/>
    <property type="match status" value="1"/>
</dbReference>
<sequence>MQIRIRKTDLEKSRHAKAPSVIPLKDKDLETAREIKAFLDKTYSVHHSCDDLVKKFGMNKLKLKTAFKAVSNTSLHEYVTRVRIENAKVLLENTNRTIADIAKKVGLHKTNFIKQFKHYTGKTPTEWRNNPDLIDLAWERSGS</sequence>
<dbReference type="PROSITE" id="PS01124">
    <property type="entry name" value="HTH_ARAC_FAMILY_2"/>
    <property type="match status" value="1"/>
</dbReference>
<evidence type="ECO:0000256" key="3">
    <source>
        <dbReference type="ARBA" id="ARBA00023163"/>
    </source>
</evidence>
<dbReference type="SUPFAM" id="SSF46689">
    <property type="entry name" value="Homeodomain-like"/>
    <property type="match status" value="1"/>
</dbReference>
<dbReference type="PANTHER" id="PTHR43280:SF28">
    <property type="entry name" value="HTH-TYPE TRANSCRIPTIONAL ACTIVATOR RHAS"/>
    <property type="match status" value="1"/>
</dbReference>
<keyword evidence="6" id="KW-1185">Reference proteome</keyword>
<dbReference type="OrthoDB" id="5949386at2"/>
<feature type="domain" description="HTH araC/xylS-type" evidence="4">
    <location>
        <begin position="33"/>
        <end position="130"/>
    </location>
</feature>
<keyword evidence="2" id="KW-0238">DNA-binding</keyword>
<dbReference type="EMBL" id="LVYD01000056">
    <property type="protein sequence ID" value="OQP61789.1"/>
    <property type="molecule type" value="Genomic_DNA"/>
</dbReference>
<dbReference type="GO" id="GO:0003700">
    <property type="term" value="F:DNA-binding transcription factor activity"/>
    <property type="evidence" value="ECO:0007669"/>
    <property type="project" value="InterPro"/>
</dbReference>
<dbReference type="Gene3D" id="1.10.10.60">
    <property type="entry name" value="Homeodomain-like"/>
    <property type="match status" value="1"/>
</dbReference>
<dbReference type="AlphaFoldDB" id="A0A1V9FTT3"/>
<evidence type="ECO:0000256" key="1">
    <source>
        <dbReference type="ARBA" id="ARBA00023015"/>
    </source>
</evidence>
<proteinExistence type="predicted"/>
<dbReference type="SMART" id="SM00342">
    <property type="entry name" value="HTH_ARAC"/>
    <property type="match status" value="1"/>
</dbReference>
<evidence type="ECO:0000256" key="2">
    <source>
        <dbReference type="ARBA" id="ARBA00023125"/>
    </source>
</evidence>
<dbReference type="RefSeq" id="WP_081150581.1">
    <property type="nucleotide sequence ID" value="NZ_LVYD01000056.1"/>
</dbReference>